<evidence type="ECO:0000259" key="2">
    <source>
        <dbReference type="Pfam" id="PF09361"/>
    </source>
</evidence>
<keyword evidence="4" id="KW-1185">Reference proteome</keyword>
<dbReference type="Pfam" id="PF09361">
    <property type="entry name" value="Phasin_2"/>
    <property type="match status" value="1"/>
</dbReference>
<dbReference type="OrthoDB" id="7868047at2"/>
<dbReference type="RefSeq" id="WP_132827383.1">
    <property type="nucleotide sequence ID" value="NZ_SMFP01000002.1"/>
</dbReference>
<dbReference type="Proteomes" id="UP000294662">
    <property type="component" value="Unassembled WGS sequence"/>
</dbReference>
<evidence type="ECO:0000256" key="1">
    <source>
        <dbReference type="SAM" id="MobiDB-lite"/>
    </source>
</evidence>
<feature type="compositionally biased region" description="Low complexity" evidence="1">
    <location>
        <begin position="133"/>
        <end position="147"/>
    </location>
</feature>
<sequence>MTNKDYTEMMKDMWNALPVDTSAMDGVYKSSAALSEKLSAVALEAAGKSTEISTHWTQATLAKINDVSKAKDEPADYAKAMSDFASAAAEVAAENMAAFAEIAKKVQMETVELMVSAGKDMGQDAGAAMQKAADDMTAAAKPAAPAKKATRAK</sequence>
<evidence type="ECO:0000313" key="3">
    <source>
        <dbReference type="EMBL" id="TDE40127.1"/>
    </source>
</evidence>
<name>A0A4R5EZ85_9RHOB</name>
<reference evidence="3 4" key="1">
    <citation type="submission" date="2019-03" db="EMBL/GenBank/DDBJ databases">
        <authorList>
            <person name="Zhang S."/>
        </authorList>
    </citation>
    <scope>NUCLEOTIDE SEQUENCE [LARGE SCALE GENOMIC DNA]</scope>
    <source>
        <strain evidence="3 4">S4J41</strain>
    </source>
</reference>
<feature type="domain" description="Phasin" evidence="2">
    <location>
        <begin position="30"/>
        <end position="114"/>
    </location>
</feature>
<accession>A0A4R5EZ85</accession>
<proteinExistence type="predicted"/>
<evidence type="ECO:0000313" key="4">
    <source>
        <dbReference type="Proteomes" id="UP000294662"/>
    </source>
</evidence>
<feature type="region of interest" description="Disordered" evidence="1">
    <location>
        <begin position="133"/>
        <end position="153"/>
    </location>
</feature>
<dbReference type="InterPro" id="IPR018968">
    <property type="entry name" value="Phasin"/>
</dbReference>
<dbReference type="AlphaFoldDB" id="A0A4R5EZ85"/>
<comment type="caution">
    <text evidence="3">The sequence shown here is derived from an EMBL/GenBank/DDBJ whole genome shotgun (WGS) entry which is preliminary data.</text>
</comment>
<protein>
    <submittedName>
        <fullName evidence="3">Phasin, PhaP</fullName>
    </submittedName>
</protein>
<gene>
    <name evidence="3" type="ORF">E1B25_04010</name>
</gene>
<dbReference type="EMBL" id="SMFP01000002">
    <property type="protein sequence ID" value="TDE40127.1"/>
    <property type="molecule type" value="Genomic_DNA"/>
</dbReference>
<organism evidence="3 4">
    <name type="scientific">Antarcticimicrobium sediminis</name>
    <dbReference type="NCBI Taxonomy" id="2546227"/>
    <lineage>
        <taxon>Bacteria</taxon>
        <taxon>Pseudomonadati</taxon>
        <taxon>Pseudomonadota</taxon>
        <taxon>Alphaproteobacteria</taxon>
        <taxon>Rhodobacterales</taxon>
        <taxon>Paracoccaceae</taxon>
        <taxon>Antarcticimicrobium</taxon>
    </lineage>
</organism>